<gene>
    <name evidence="2" type="ORF">BGZ96_011132</name>
</gene>
<organism evidence="2 3">
    <name type="scientific">Linnemannia gamsii</name>
    <dbReference type="NCBI Taxonomy" id="64522"/>
    <lineage>
        <taxon>Eukaryota</taxon>
        <taxon>Fungi</taxon>
        <taxon>Fungi incertae sedis</taxon>
        <taxon>Mucoromycota</taxon>
        <taxon>Mortierellomycotina</taxon>
        <taxon>Mortierellomycetes</taxon>
        <taxon>Mortierellales</taxon>
        <taxon>Mortierellaceae</taxon>
        <taxon>Linnemannia</taxon>
    </lineage>
</organism>
<protein>
    <submittedName>
        <fullName evidence="2">Uncharacterized protein</fullName>
    </submittedName>
</protein>
<dbReference type="EMBL" id="JAAAIM010000765">
    <property type="protein sequence ID" value="KAG0284504.1"/>
    <property type="molecule type" value="Genomic_DNA"/>
</dbReference>
<evidence type="ECO:0000256" key="1">
    <source>
        <dbReference type="SAM" id="SignalP"/>
    </source>
</evidence>
<feature type="signal peptide" evidence="1">
    <location>
        <begin position="1"/>
        <end position="21"/>
    </location>
</feature>
<sequence length="104" mass="11304">MHLTIASLALLLVSIAGMATAKDDKLITYGICSCFRPKYDASCCILARGTMFENVCDTPDFGPSVVKYDACCKKSGGEIKCKHGYRDPKFPWPPAGSYGCKIKN</sequence>
<evidence type="ECO:0000313" key="3">
    <source>
        <dbReference type="Proteomes" id="UP001194696"/>
    </source>
</evidence>
<name>A0ABQ7JSU9_9FUNG</name>
<keyword evidence="1" id="KW-0732">Signal</keyword>
<dbReference type="Proteomes" id="UP001194696">
    <property type="component" value="Unassembled WGS sequence"/>
</dbReference>
<proteinExistence type="predicted"/>
<comment type="caution">
    <text evidence="2">The sequence shown here is derived from an EMBL/GenBank/DDBJ whole genome shotgun (WGS) entry which is preliminary data.</text>
</comment>
<evidence type="ECO:0000313" key="2">
    <source>
        <dbReference type="EMBL" id="KAG0284504.1"/>
    </source>
</evidence>
<accession>A0ABQ7JSU9</accession>
<keyword evidence="3" id="KW-1185">Reference proteome</keyword>
<reference evidence="2 3" key="1">
    <citation type="journal article" date="2020" name="Fungal Divers.">
        <title>Resolving the Mortierellaceae phylogeny through synthesis of multi-gene phylogenetics and phylogenomics.</title>
        <authorList>
            <person name="Vandepol N."/>
            <person name="Liber J."/>
            <person name="Desiro A."/>
            <person name="Na H."/>
            <person name="Kennedy M."/>
            <person name="Barry K."/>
            <person name="Grigoriev I.V."/>
            <person name="Miller A.N."/>
            <person name="O'Donnell K."/>
            <person name="Stajich J.E."/>
            <person name="Bonito G."/>
        </authorList>
    </citation>
    <scope>NUCLEOTIDE SEQUENCE [LARGE SCALE GENOMIC DNA]</scope>
    <source>
        <strain evidence="2 3">AD045</strain>
    </source>
</reference>
<feature type="chain" id="PRO_5046777598" evidence="1">
    <location>
        <begin position="22"/>
        <end position="104"/>
    </location>
</feature>